<evidence type="ECO:0000313" key="1">
    <source>
        <dbReference type="EMBL" id="VYU71893.1"/>
    </source>
</evidence>
<protein>
    <submittedName>
        <fullName evidence="1">Uncharacterized protein</fullName>
    </submittedName>
</protein>
<proteinExistence type="predicted"/>
<name>A0A6N3H6C8_9BACT</name>
<reference evidence="1" key="1">
    <citation type="submission" date="2019-11" db="EMBL/GenBank/DDBJ databases">
        <authorList>
            <person name="Feng L."/>
        </authorList>
    </citation>
    <scope>NUCLEOTIDE SEQUENCE</scope>
    <source>
        <strain evidence="1">PmerdaeLFYP103</strain>
    </source>
</reference>
<dbReference type="AlphaFoldDB" id="A0A6N3H6C8"/>
<organism evidence="1">
    <name type="scientific">Parabacteroides merdae</name>
    <dbReference type="NCBI Taxonomy" id="46503"/>
    <lineage>
        <taxon>Bacteria</taxon>
        <taxon>Pseudomonadati</taxon>
        <taxon>Bacteroidota</taxon>
        <taxon>Bacteroidia</taxon>
        <taxon>Bacteroidales</taxon>
        <taxon>Tannerellaceae</taxon>
        <taxon>Parabacteroides</taxon>
    </lineage>
</organism>
<dbReference type="EMBL" id="CACRUV010000050">
    <property type="protein sequence ID" value="VYU71893.1"/>
    <property type="molecule type" value="Genomic_DNA"/>
</dbReference>
<sequence>MIFHNCTLYNFVLRYKYKVEIAFSEKTSAIIRQKRMHKS</sequence>
<accession>A0A6N3H6C8</accession>
<gene>
    <name evidence="1" type="ORF">PMLFYP103_03427</name>
</gene>